<dbReference type="Proteomes" id="UP001175226">
    <property type="component" value="Unassembled WGS sequence"/>
</dbReference>
<sequence>MATADTNEYKAALESQEGILVTTTVRVSISSCCNGSRWHDYPHQHRQGHRTRYIYWALPCEHIPKFKDLCPQTLCCAGMDSAALAVVLRIPLVVAECMKCGNWMKIARKAPPSDCEQEGRAFTHGAHIRIVLQTVIPDSFPFTLRICHHRSKLTRNETDLLRCKSGQIYWASQSIPGTS</sequence>
<organism evidence="1 2">
    <name type="scientific">Armillaria borealis</name>
    <dbReference type="NCBI Taxonomy" id="47425"/>
    <lineage>
        <taxon>Eukaryota</taxon>
        <taxon>Fungi</taxon>
        <taxon>Dikarya</taxon>
        <taxon>Basidiomycota</taxon>
        <taxon>Agaricomycotina</taxon>
        <taxon>Agaricomycetes</taxon>
        <taxon>Agaricomycetidae</taxon>
        <taxon>Agaricales</taxon>
        <taxon>Marasmiineae</taxon>
        <taxon>Physalacriaceae</taxon>
        <taxon>Armillaria</taxon>
    </lineage>
</organism>
<comment type="caution">
    <text evidence="1">The sequence shown here is derived from an EMBL/GenBank/DDBJ whole genome shotgun (WGS) entry which is preliminary data.</text>
</comment>
<name>A0AA39JUU4_9AGAR</name>
<evidence type="ECO:0000313" key="1">
    <source>
        <dbReference type="EMBL" id="KAK0449346.1"/>
    </source>
</evidence>
<dbReference type="AlphaFoldDB" id="A0AA39JUU4"/>
<keyword evidence="2" id="KW-1185">Reference proteome</keyword>
<gene>
    <name evidence="1" type="ORF">EV421DRAFT_1732618</name>
</gene>
<accession>A0AA39JUU4</accession>
<dbReference type="EMBL" id="JAUEPT010000008">
    <property type="protein sequence ID" value="KAK0449346.1"/>
    <property type="molecule type" value="Genomic_DNA"/>
</dbReference>
<reference evidence="1" key="1">
    <citation type="submission" date="2023-06" db="EMBL/GenBank/DDBJ databases">
        <authorList>
            <consortium name="Lawrence Berkeley National Laboratory"/>
            <person name="Ahrendt S."/>
            <person name="Sahu N."/>
            <person name="Indic B."/>
            <person name="Wong-Bajracharya J."/>
            <person name="Merenyi Z."/>
            <person name="Ke H.-M."/>
            <person name="Monk M."/>
            <person name="Kocsube S."/>
            <person name="Drula E."/>
            <person name="Lipzen A."/>
            <person name="Balint B."/>
            <person name="Henrissat B."/>
            <person name="Andreopoulos B."/>
            <person name="Martin F.M."/>
            <person name="Harder C.B."/>
            <person name="Rigling D."/>
            <person name="Ford K.L."/>
            <person name="Foster G.D."/>
            <person name="Pangilinan J."/>
            <person name="Papanicolaou A."/>
            <person name="Barry K."/>
            <person name="LaButti K."/>
            <person name="Viragh M."/>
            <person name="Koriabine M."/>
            <person name="Yan M."/>
            <person name="Riley R."/>
            <person name="Champramary S."/>
            <person name="Plett K.L."/>
            <person name="Tsai I.J."/>
            <person name="Slot J."/>
            <person name="Sipos G."/>
            <person name="Plett J."/>
            <person name="Nagy L.G."/>
            <person name="Grigoriev I.V."/>
        </authorList>
    </citation>
    <scope>NUCLEOTIDE SEQUENCE</scope>
    <source>
        <strain evidence="1">FPL87.14</strain>
    </source>
</reference>
<protein>
    <submittedName>
        <fullName evidence="1">Uncharacterized protein</fullName>
    </submittedName>
</protein>
<proteinExistence type="predicted"/>
<evidence type="ECO:0000313" key="2">
    <source>
        <dbReference type="Proteomes" id="UP001175226"/>
    </source>
</evidence>